<feature type="domain" description="RanBP2-type" evidence="12">
    <location>
        <begin position="151"/>
        <end position="180"/>
    </location>
</feature>
<evidence type="ECO:0000256" key="1">
    <source>
        <dbReference type="ARBA" id="ARBA00004123"/>
    </source>
</evidence>
<dbReference type="SUPFAM" id="SSF90209">
    <property type="entry name" value="Ran binding protein zinc finger-like"/>
    <property type="match status" value="3"/>
</dbReference>
<keyword evidence="7" id="KW-0539">Nucleus</keyword>
<dbReference type="GO" id="GO:0005634">
    <property type="term" value="C:nucleus"/>
    <property type="evidence" value="ECO:0007669"/>
    <property type="project" value="UniProtKB-SubCell"/>
</dbReference>
<evidence type="ECO:0000259" key="12">
    <source>
        <dbReference type="PROSITE" id="PS50199"/>
    </source>
</evidence>
<dbReference type="GO" id="GO:0008270">
    <property type="term" value="F:zinc ion binding"/>
    <property type="evidence" value="ECO:0007669"/>
    <property type="project" value="UniProtKB-KW"/>
</dbReference>
<feature type="region of interest" description="Disordered" evidence="10">
    <location>
        <begin position="34"/>
        <end position="57"/>
    </location>
</feature>
<evidence type="ECO:0000313" key="14">
    <source>
        <dbReference type="EMBL" id="CAL4777898.1"/>
    </source>
</evidence>
<evidence type="ECO:0000256" key="4">
    <source>
        <dbReference type="ARBA" id="ARBA00022771"/>
    </source>
</evidence>
<evidence type="ECO:0000256" key="3">
    <source>
        <dbReference type="ARBA" id="ARBA00022723"/>
    </source>
</evidence>
<dbReference type="Pfam" id="PF00076">
    <property type="entry name" value="RRM_1"/>
    <property type="match status" value="1"/>
</dbReference>
<evidence type="ECO:0000256" key="2">
    <source>
        <dbReference type="ARBA" id="ARBA00008448"/>
    </source>
</evidence>
<dbReference type="Gene3D" id="3.30.70.330">
    <property type="match status" value="1"/>
</dbReference>
<feature type="domain" description="RanBP2-type" evidence="12">
    <location>
        <begin position="191"/>
        <end position="220"/>
    </location>
</feature>
<evidence type="ECO:0000256" key="10">
    <source>
        <dbReference type="SAM" id="MobiDB-lite"/>
    </source>
</evidence>
<dbReference type="PROSITE" id="PS50102">
    <property type="entry name" value="RRM"/>
    <property type="match status" value="1"/>
</dbReference>
<dbReference type="Proteomes" id="UP001152797">
    <property type="component" value="Unassembled WGS sequence"/>
</dbReference>
<evidence type="ECO:0000259" key="11">
    <source>
        <dbReference type="PROSITE" id="PS50102"/>
    </source>
</evidence>
<evidence type="ECO:0000256" key="9">
    <source>
        <dbReference type="PROSITE-ProRule" id="PRU00322"/>
    </source>
</evidence>
<dbReference type="OrthoDB" id="430695at2759"/>
<feature type="domain" description="RanBP2-type" evidence="12">
    <location>
        <begin position="228"/>
        <end position="257"/>
    </location>
</feature>
<dbReference type="EMBL" id="CAMXCT030001491">
    <property type="protein sequence ID" value="CAL4777898.1"/>
    <property type="molecule type" value="Genomic_DNA"/>
</dbReference>
<gene>
    <name evidence="13" type="ORF">C1SCF055_LOCUS17563</name>
</gene>
<accession>A0A9P1CFQ9</accession>
<keyword evidence="5" id="KW-0862">Zinc</keyword>
<evidence type="ECO:0000313" key="15">
    <source>
        <dbReference type="Proteomes" id="UP001152797"/>
    </source>
</evidence>
<organism evidence="13">
    <name type="scientific">Cladocopium goreaui</name>
    <dbReference type="NCBI Taxonomy" id="2562237"/>
    <lineage>
        <taxon>Eukaryota</taxon>
        <taxon>Sar</taxon>
        <taxon>Alveolata</taxon>
        <taxon>Dinophyceae</taxon>
        <taxon>Suessiales</taxon>
        <taxon>Symbiodiniaceae</taxon>
        <taxon>Cladocopium</taxon>
    </lineage>
</organism>
<protein>
    <submittedName>
        <fullName evidence="13">Uncharacterized protein</fullName>
    </submittedName>
</protein>
<sequence>MDWSGKGKGKTDTGMADLMDWAMTMASMYGPPPGWEDSWEGKGGGKGKSSAGNGCGKGKSAEAMTAPSCKVFVGGLPKVISEASVRQSFAHFGNIIEVKMMVGAMGESKGYCFITFSNIQEANSVLANYDYNTVEGKWVDCKPASQGMGPKAGDWTCPSCGDNVFAWRTECNRCGTPRVGAMTGGAGGGSRPGDWLCPACGDLCFSSQENCKSCGQAKPGGAKRMGSKPGDWTCPQCGDLVFAFKNACSLCGTPKPAEIRSSPYCFPPKVAGKGRRFNETPRRKTGVPAACPGNAESSEQGFGDGYRSPQGDLLLRDENREVCQQQFDIFLVKSASSTLGIDVDLLEGNAMLVQAVQETGVLSEWNRRNPSHAVQKHDRIVKVNGVEGNADLMAKKCREDSDLQLTICRSRP</sequence>
<dbReference type="InterPro" id="IPR036443">
    <property type="entry name" value="Znf_RanBP2_sf"/>
</dbReference>
<dbReference type="SUPFAM" id="SSF54928">
    <property type="entry name" value="RNA-binding domain, RBD"/>
    <property type="match status" value="1"/>
</dbReference>
<dbReference type="SMART" id="SM00547">
    <property type="entry name" value="ZnF_RBZ"/>
    <property type="match status" value="3"/>
</dbReference>
<dbReference type="InterPro" id="IPR000504">
    <property type="entry name" value="RRM_dom"/>
</dbReference>
<dbReference type="EMBL" id="CAMXCT010001491">
    <property type="protein sequence ID" value="CAI3990586.1"/>
    <property type="molecule type" value="Genomic_DNA"/>
</dbReference>
<dbReference type="PROSITE" id="PS50199">
    <property type="entry name" value="ZF_RANBP2_2"/>
    <property type="match status" value="3"/>
</dbReference>
<dbReference type="GO" id="GO:0006355">
    <property type="term" value="P:regulation of DNA-templated transcription"/>
    <property type="evidence" value="ECO:0007669"/>
    <property type="project" value="InterPro"/>
</dbReference>
<dbReference type="Gene3D" id="4.10.1060.10">
    <property type="entry name" value="Zinc finger, RanBP2-type"/>
    <property type="match status" value="3"/>
</dbReference>
<dbReference type="InterPro" id="IPR001876">
    <property type="entry name" value="Znf_RanBP2"/>
</dbReference>
<keyword evidence="6 8" id="KW-0694">RNA-binding</keyword>
<name>A0A9P1CFQ9_9DINO</name>
<keyword evidence="4 9" id="KW-0863">Zinc-finger</keyword>
<proteinExistence type="inferred from homology"/>
<evidence type="ECO:0000256" key="7">
    <source>
        <dbReference type="ARBA" id="ARBA00023242"/>
    </source>
</evidence>
<evidence type="ECO:0000256" key="5">
    <source>
        <dbReference type="ARBA" id="ARBA00022833"/>
    </source>
</evidence>
<evidence type="ECO:0000256" key="6">
    <source>
        <dbReference type="ARBA" id="ARBA00022884"/>
    </source>
</evidence>
<evidence type="ECO:0000313" key="13">
    <source>
        <dbReference type="EMBL" id="CAI3990586.1"/>
    </source>
</evidence>
<evidence type="ECO:0000256" key="8">
    <source>
        <dbReference type="PROSITE-ProRule" id="PRU00176"/>
    </source>
</evidence>
<comment type="similarity">
    <text evidence="2">Belongs to the RRM TET family.</text>
</comment>
<dbReference type="GO" id="GO:0003723">
    <property type="term" value="F:RNA binding"/>
    <property type="evidence" value="ECO:0007669"/>
    <property type="project" value="UniProtKB-UniRule"/>
</dbReference>
<comment type="subcellular location">
    <subcellularLocation>
        <location evidence="1">Nucleus</location>
    </subcellularLocation>
</comment>
<keyword evidence="3" id="KW-0479">Metal-binding</keyword>
<feature type="domain" description="RRM" evidence="11">
    <location>
        <begin position="69"/>
        <end position="146"/>
    </location>
</feature>
<dbReference type="InterPro" id="IPR034870">
    <property type="entry name" value="TET_fam"/>
</dbReference>
<dbReference type="InterPro" id="IPR035979">
    <property type="entry name" value="RBD_domain_sf"/>
</dbReference>
<feature type="compositionally biased region" description="Gly residues" evidence="10">
    <location>
        <begin position="41"/>
        <end position="57"/>
    </location>
</feature>
<dbReference type="AlphaFoldDB" id="A0A9P1CFQ9"/>
<reference evidence="14 15" key="2">
    <citation type="submission" date="2024-05" db="EMBL/GenBank/DDBJ databases">
        <authorList>
            <person name="Chen Y."/>
            <person name="Shah S."/>
            <person name="Dougan E. K."/>
            <person name="Thang M."/>
            <person name="Chan C."/>
        </authorList>
    </citation>
    <scope>NUCLEOTIDE SEQUENCE [LARGE SCALE GENOMIC DNA]</scope>
</reference>
<reference evidence="13" key="1">
    <citation type="submission" date="2022-10" db="EMBL/GenBank/DDBJ databases">
        <authorList>
            <person name="Chen Y."/>
            <person name="Dougan E. K."/>
            <person name="Chan C."/>
            <person name="Rhodes N."/>
            <person name="Thang M."/>
        </authorList>
    </citation>
    <scope>NUCLEOTIDE SEQUENCE</scope>
</reference>
<keyword evidence="15" id="KW-1185">Reference proteome</keyword>
<dbReference type="InterPro" id="IPR012677">
    <property type="entry name" value="Nucleotide-bd_a/b_plait_sf"/>
</dbReference>
<dbReference type="CDD" id="cd00590">
    <property type="entry name" value="RRM_SF"/>
    <property type="match status" value="1"/>
</dbReference>
<comment type="caution">
    <text evidence="13">The sequence shown here is derived from an EMBL/GenBank/DDBJ whole genome shotgun (WGS) entry which is preliminary data.</text>
</comment>
<dbReference type="SMART" id="SM00360">
    <property type="entry name" value="RRM"/>
    <property type="match status" value="1"/>
</dbReference>
<feature type="region of interest" description="Disordered" evidence="10">
    <location>
        <begin position="276"/>
        <end position="303"/>
    </location>
</feature>
<dbReference type="PANTHER" id="PTHR23238">
    <property type="entry name" value="RNA BINDING PROTEIN"/>
    <property type="match status" value="1"/>
</dbReference>
<dbReference type="EMBL" id="CAMXCT020001491">
    <property type="protein sequence ID" value="CAL1143961.1"/>
    <property type="molecule type" value="Genomic_DNA"/>
</dbReference>
<dbReference type="Pfam" id="PF00641">
    <property type="entry name" value="Zn_ribbon_RanBP"/>
    <property type="match status" value="1"/>
</dbReference>